<organism evidence="2 3">
    <name type="scientific">Caenorhabditis tropicalis</name>
    <dbReference type="NCBI Taxonomy" id="1561998"/>
    <lineage>
        <taxon>Eukaryota</taxon>
        <taxon>Metazoa</taxon>
        <taxon>Ecdysozoa</taxon>
        <taxon>Nematoda</taxon>
        <taxon>Chromadorea</taxon>
        <taxon>Rhabditida</taxon>
        <taxon>Rhabditina</taxon>
        <taxon>Rhabditomorpha</taxon>
        <taxon>Rhabditoidea</taxon>
        <taxon>Rhabditidae</taxon>
        <taxon>Peloderinae</taxon>
        <taxon>Caenorhabditis</taxon>
    </lineage>
</organism>
<protein>
    <submittedName>
        <fullName evidence="3">Secreted protein</fullName>
    </submittedName>
</protein>
<feature type="compositionally biased region" description="Polar residues" evidence="1">
    <location>
        <begin position="50"/>
        <end position="61"/>
    </location>
</feature>
<keyword evidence="2" id="KW-1185">Reference proteome</keyword>
<sequence length="73" mass="7766">MTLSSHAALHHVSNVPTTHLQSNAEKISAPPIVTFKQSTSTPQLTPPISRVNQSAQRQTAGVVSLPSDIPLGW</sequence>
<name>A0A1I7UIP8_9PELO</name>
<accession>A0A1I7UIP8</accession>
<feature type="region of interest" description="Disordered" evidence="1">
    <location>
        <begin position="1"/>
        <end position="62"/>
    </location>
</feature>
<feature type="compositionally biased region" description="Polar residues" evidence="1">
    <location>
        <begin position="14"/>
        <end position="25"/>
    </location>
</feature>
<dbReference type="AlphaFoldDB" id="A0A1I7UIP8"/>
<dbReference type="Proteomes" id="UP000095282">
    <property type="component" value="Unplaced"/>
</dbReference>
<evidence type="ECO:0000313" key="2">
    <source>
        <dbReference type="Proteomes" id="UP000095282"/>
    </source>
</evidence>
<evidence type="ECO:0000313" key="3">
    <source>
        <dbReference type="WBParaSite" id="Csp11.Scaffold629.g9713.t1"/>
    </source>
</evidence>
<reference evidence="3" key="1">
    <citation type="submission" date="2016-11" db="UniProtKB">
        <authorList>
            <consortium name="WormBaseParasite"/>
        </authorList>
    </citation>
    <scope>IDENTIFICATION</scope>
</reference>
<evidence type="ECO:0000256" key="1">
    <source>
        <dbReference type="SAM" id="MobiDB-lite"/>
    </source>
</evidence>
<proteinExistence type="predicted"/>
<dbReference type="WBParaSite" id="Csp11.Scaffold629.g9713.t1">
    <property type="protein sequence ID" value="Csp11.Scaffold629.g9713.t1"/>
    <property type="gene ID" value="Csp11.Scaffold629.g9713"/>
</dbReference>